<feature type="compositionally biased region" description="Low complexity" evidence="1">
    <location>
        <begin position="405"/>
        <end position="414"/>
    </location>
</feature>
<feature type="compositionally biased region" description="Polar residues" evidence="1">
    <location>
        <begin position="996"/>
        <end position="1007"/>
    </location>
</feature>
<evidence type="ECO:0000313" key="3">
    <source>
        <dbReference type="Proteomes" id="UP000887229"/>
    </source>
</evidence>
<dbReference type="EMBL" id="MU251251">
    <property type="protein sequence ID" value="KAG9255459.1"/>
    <property type="molecule type" value="Genomic_DNA"/>
</dbReference>
<feature type="compositionally biased region" description="Low complexity" evidence="1">
    <location>
        <begin position="685"/>
        <end position="698"/>
    </location>
</feature>
<evidence type="ECO:0000256" key="1">
    <source>
        <dbReference type="SAM" id="MobiDB-lite"/>
    </source>
</evidence>
<comment type="caution">
    <text evidence="2">The sequence shown here is derived from an EMBL/GenBank/DDBJ whole genome shotgun (WGS) entry which is preliminary data.</text>
</comment>
<feature type="compositionally biased region" description="Polar residues" evidence="1">
    <location>
        <begin position="285"/>
        <end position="307"/>
    </location>
</feature>
<reference evidence="2" key="1">
    <citation type="journal article" date="2021" name="IMA Fungus">
        <title>Genomic characterization of three marine fungi, including Emericellopsis atlantica sp. nov. with signatures of a generalist lifestyle and marine biomass degradation.</title>
        <authorList>
            <person name="Hagestad O.C."/>
            <person name="Hou L."/>
            <person name="Andersen J.H."/>
            <person name="Hansen E.H."/>
            <person name="Altermark B."/>
            <person name="Li C."/>
            <person name="Kuhnert E."/>
            <person name="Cox R.J."/>
            <person name="Crous P.W."/>
            <person name="Spatafora J.W."/>
            <person name="Lail K."/>
            <person name="Amirebrahimi M."/>
            <person name="Lipzen A."/>
            <person name="Pangilinan J."/>
            <person name="Andreopoulos W."/>
            <person name="Hayes R.D."/>
            <person name="Ng V."/>
            <person name="Grigoriev I.V."/>
            <person name="Jackson S.A."/>
            <person name="Sutton T.D.S."/>
            <person name="Dobson A.D.W."/>
            <person name="Rama T."/>
        </authorList>
    </citation>
    <scope>NUCLEOTIDE SEQUENCE</scope>
    <source>
        <strain evidence="2">TS7</strain>
    </source>
</reference>
<feature type="compositionally biased region" description="Basic and acidic residues" evidence="1">
    <location>
        <begin position="673"/>
        <end position="684"/>
    </location>
</feature>
<feature type="compositionally biased region" description="Polar residues" evidence="1">
    <location>
        <begin position="1074"/>
        <end position="1088"/>
    </location>
</feature>
<feature type="compositionally biased region" description="Polar residues" evidence="1">
    <location>
        <begin position="1234"/>
        <end position="1243"/>
    </location>
</feature>
<evidence type="ECO:0000313" key="2">
    <source>
        <dbReference type="EMBL" id="KAG9255459.1"/>
    </source>
</evidence>
<organism evidence="2 3">
    <name type="scientific">Emericellopsis atlantica</name>
    <dbReference type="NCBI Taxonomy" id="2614577"/>
    <lineage>
        <taxon>Eukaryota</taxon>
        <taxon>Fungi</taxon>
        <taxon>Dikarya</taxon>
        <taxon>Ascomycota</taxon>
        <taxon>Pezizomycotina</taxon>
        <taxon>Sordariomycetes</taxon>
        <taxon>Hypocreomycetidae</taxon>
        <taxon>Hypocreales</taxon>
        <taxon>Bionectriaceae</taxon>
        <taxon>Emericellopsis</taxon>
    </lineage>
</organism>
<feature type="compositionally biased region" description="Low complexity" evidence="1">
    <location>
        <begin position="168"/>
        <end position="181"/>
    </location>
</feature>
<feature type="compositionally biased region" description="Basic and acidic residues" evidence="1">
    <location>
        <begin position="1294"/>
        <end position="1322"/>
    </location>
</feature>
<dbReference type="GeneID" id="70297345"/>
<feature type="compositionally biased region" description="Polar residues" evidence="1">
    <location>
        <begin position="1109"/>
        <end position="1121"/>
    </location>
</feature>
<keyword evidence="3" id="KW-1185">Reference proteome</keyword>
<feature type="compositionally biased region" description="Polar residues" evidence="1">
    <location>
        <begin position="71"/>
        <end position="102"/>
    </location>
</feature>
<feature type="compositionally biased region" description="Acidic residues" evidence="1">
    <location>
        <begin position="861"/>
        <end position="871"/>
    </location>
</feature>
<feature type="compositionally biased region" description="Low complexity" evidence="1">
    <location>
        <begin position="1190"/>
        <end position="1206"/>
    </location>
</feature>
<feature type="compositionally biased region" description="Basic residues" evidence="1">
    <location>
        <begin position="875"/>
        <end position="884"/>
    </location>
</feature>
<feature type="compositionally biased region" description="Polar residues" evidence="1">
    <location>
        <begin position="133"/>
        <end position="166"/>
    </location>
</feature>
<name>A0A9P7ZNN0_9HYPO</name>
<feature type="compositionally biased region" description="Polar residues" evidence="1">
    <location>
        <begin position="887"/>
        <end position="898"/>
    </location>
</feature>
<feature type="compositionally biased region" description="Low complexity" evidence="1">
    <location>
        <begin position="205"/>
        <end position="214"/>
    </location>
</feature>
<feature type="region of interest" description="Disordered" evidence="1">
    <location>
        <begin position="795"/>
        <end position="839"/>
    </location>
</feature>
<feature type="compositionally biased region" description="Polar residues" evidence="1">
    <location>
        <begin position="591"/>
        <end position="614"/>
    </location>
</feature>
<feature type="compositionally biased region" description="Low complexity" evidence="1">
    <location>
        <begin position="40"/>
        <end position="52"/>
    </location>
</feature>
<feature type="compositionally biased region" description="Polar residues" evidence="1">
    <location>
        <begin position="314"/>
        <end position="324"/>
    </location>
</feature>
<dbReference type="OrthoDB" id="5423926at2759"/>
<dbReference type="Proteomes" id="UP000887229">
    <property type="component" value="Unassembled WGS sequence"/>
</dbReference>
<feature type="compositionally biased region" description="Low complexity" evidence="1">
    <location>
        <begin position="982"/>
        <end position="995"/>
    </location>
</feature>
<feature type="compositionally biased region" description="Low complexity" evidence="1">
    <location>
        <begin position="106"/>
        <end position="117"/>
    </location>
</feature>
<feature type="compositionally biased region" description="Polar residues" evidence="1">
    <location>
        <begin position="650"/>
        <end position="671"/>
    </location>
</feature>
<feature type="region of interest" description="Disordered" evidence="1">
    <location>
        <begin position="858"/>
        <end position="1358"/>
    </location>
</feature>
<feature type="region of interest" description="Disordered" evidence="1">
    <location>
        <begin position="1"/>
        <end position="722"/>
    </location>
</feature>
<feature type="compositionally biased region" description="Basic and acidic residues" evidence="1">
    <location>
        <begin position="547"/>
        <end position="567"/>
    </location>
</feature>
<proteinExistence type="predicted"/>
<sequence length="1395" mass="149870">MFGSSRRGRAPVKPLTKETANPNAATAAASAFMRREPSTSLSSAAAAAALKARPMTPTNVAEAQSKRSMRRSASVSSTNSRGRPQSRSTDLRRSPSTGSMTERTFRSPSPGRSPAPRQVDVPPVPRLPKTVQRPASSHNPAGLTIQTQPFRTASQKAQDGNSQGSWFSAPANRASASARHSQQVLEYTPAYDDDDGSISPSINFSYPRSRMESPSPSPTGKQMVYDANSRRMVPKAELRHRSQSARPSPDKPVKASKSGVSRSGSHLDKGTISRIRGTAVESPSPRVTASRDSTPPAQRQRAGSQPQPVVRSAQAPNQHAGSSLSREETLVEPEAQRQPVSATVPVTPQRAVAEQPREVKNTELENAAIDAVPVRSHRAPQAALAAFASDPKRESVRRARVQSESPARSPARSAHFAPTANQLLVRHEPPPRSLSPRKSALKNSSNARGASPSDDGSEVSEALNGGDPKEEISRKKSFRVSFNDESNVVVGESAEPPEVDSPIVPSPQQATKKTWHSILNRHKKEASKLDEDETMGPRPALPLFGSVREKKTREAETNERPLVRPGERAFSPSPVPSPLRRASAEAEAETVGNSNDSAIGSVLSSESPSRNEANISRAREPLPPVVTSVEGSGYDSSSFMDTDDDEVDHTNATDTTEVSQQVPETVHTNGNVVHEKTEDAKADGDIPSISISGPSPAARDSGENSPEAEYFDVPGGFPDDVDTTVAPKPETVEIHEETQAPIPLTATAVSNVVMNDIIEEEESENSSIYSDAYEDISDAEDGGFMSLNAVLTAPADSKVSRLYQKTKRKSQESTRPAVTDLEKGANGQEPAATQDDWENAKTYWRSLSVDKRRQLEKEALEEAGEDADQEESAAKPKKNKKRRSTDRPVSTSSIASSHNPDRIYQIMPGTSWAHEDASQQPTADAPAPPLAEAPVPKLKKSMRGERPSPVDAARSPQTNGTMRTTMRANGGASAGAREPAHARASSARPASYQPSLSSEVARNTLANRRTHSTDSRPSSSAGPSTAGVAPTLRRRGSDSSESSFRRARPASQGFGFRSSMRSAPEPAVSPEPTRGSSRFSIRSLSPTGSAFGRRSFNPPPAQAPMSGSRMRTSMRLANSQPKESKMKLSPFGKKNKGGSRFAESSDEEESGVGSRFASRRTRDYSSDEEDVARPPPQRGLSFKSMRSTNGAKSAAAAASGFPSKPARAPSPDLPDSDDEIVQPKRHTTIGAVNGRQTGTLQRSRSGRGSFPPPASPGYIAADGLGQRPAHQRRGSFMSNILRRKKDSSSMITRDVSESAARRDTRLERSQEELNIIRHDSGRLQKTQPSWPLPDGNVTAAPQRPSTSAGPSPGGLKMGFLKRRSVSHQGATTTAFPEEGRKKKFGKLRKMFGLND</sequence>
<feature type="compositionally biased region" description="Polar residues" evidence="1">
    <location>
        <begin position="955"/>
        <end position="967"/>
    </location>
</feature>
<dbReference type="RefSeq" id="XP_046119383.1">
    <property type="nucleotide sequence ID" value="XM_046266442.1"/>
</dbReference>
<gene>
    <name evidence="2" type="ORF">F5Z01DRAFT_705898</name>
</gene>
<feature type="compositionally biased region" description="Low complexity" evidence="1">
    <location>
        <begin position="19"/>
        <end position="31"/>
    </location>
</feature>
<feature type="compositionally biased region" description="Basic residues" evidence="1">
    <location>
        <begin position="513"/>
        <end position="525"/>
    </location>
</feature>
<feature type="compositionally biased region" description="Basic residues" evidence="1">
    <location>
        <begin position="1"/>
        <end position="10"/>
    </location>
</feature>
<accession>A0A9P7ZNN0</accession>
<protein>
    <submittedName>
        <fullName evidence="2">Uncharacterized protein</fullName>
    </submittedName>
</protein>